<dbReference type="RefSeq" id="WP_068460278.1">
    <property type="nucleotide sequence ID" value="NZ_LMTR01000032.1"/>
</dbReference>
<dbReference type="STRING" id="121290.APY04_1008"/>
<dbReference type="Proteomes" id="UP000059074">
    <property type="component" value="Unassembled WGS sequence"/>
</dbReference>
<evidence type="ECO:0000256" key="4">
    <source>
        <dbReference type="ARBA" id="ARBA00023237"/>
    </source>
</evidence>
<sequence>MSAVFQTRIGAGIALSILALAVSLPNTAHAYDPFRIPSLAWATDGELVDIDGSRNGFILSPDWAINDQVNLKGSGGSLLKDTAGISIGGKLGYDYYANNILLGFITDAFYSFADGKGRGAGAGLYKSELNYYGTVRGKLGVGLGRWLPYATGGYAYGGLEVKDITTGAKSSQGLSGWTYGGGLEYIWNNELTVYAGYRRIDFDSETFSVLPVGQRTITPQMDVIDFGFVHRF</sequence>
<dbReference type="GO" id="GO:0009279">
    <property type="term" value="C:cell outer membrane"/>
    <property type="evidence" value="ECO:0007669"/>
    <property type="project" value="UniProtKB-SubCell"/>
</dbReference>
<comment type="caution">
    <text evidence="8">The sequence shown here is derived from an EMBL/GenBank/DDBJ whole genome shotgun (WGS) entry which is preliminary data.</text>
</comment>
<comment type="subcellular location">
    <subcellularLocation>
        <location evidence="1">Cell outer membrane</location>
    </subcellularLocation>
</comment>
<evidence type="ECO:0000256" key="6">
    <source>
        <dbReference type="SAM" id="SignalP"/>
    </source>
</evidence>
<evidence type="ECO:0000259" key="7">
    <source>
        <dbReference type="Pfam" id="PF13505"/>
    </source>
</evidence>
<comment type="similarity">
    <text evidence="5">Belongs to the Omp25/RopB family.</text>
</comment>
<gene>
    <name evidence="8" type="ORF">APY04_1008</name>
</gene>
<proteinExistence type="inferred from homology"/>
<reference evidence="8 9" key="1">
    <citation type="submission" date="2015-10" db="EMBL/GenBank/DDBJ databases">
        <title>Transcriptomic analysis of a linuron degrading triple-species bacterial consortium.</title>
        <authorList>
            <person name="Albers P."/>
        </authorList>
    </citation>
    <scope>NUCLEOTIDE SEQUENCE [LARGE SCALE GENOMIC DNA]</scope>
    <source>
        <strain evidence="8 9">WDL6</strain>
    </source>
</reference>
<keyword evidence="3" id="KW-0472">Membrane</keyword>
<dbReference type="InterPro" id="IPR011250">
    <property type="entry name" value="OMP/PagP_B-barrel"/>
</dbReference>
<evidence type="ECO:0000256" key="2">
    <source>
        <dbReference type="ARBA" id="ARBA00022729"/>
    </source>
</evidence>
<evidence type="ECO:0000256" key="1">
    <source>
        <dbReference type="ARBA" id="ARBA00004442"/>
    </source>
</evidence>
<dbReference type="InterPro" id="IPR027385">
    <property type="entry name" value="Beta-barrel_OMP"/>
</dbReference>
<evidence type="ECO:0000313" key="9">
    <source>
        <dbReference type="Proteomes" id="UP000059074"/>
    </source>
</evidence>
<name>A0A109BK69_HYPSL</name>
<evidence type="ECO:0000256" key="5">
    <source>
        <dbReference type="ARBA" id="ARBA00038306"/>
    </source>
</evidence>
<dbReference type="AlphaFoldDB" id="A0A109BK69"/>
<protein>
    <submittedName>
        <fullName evidence="8">Outer membrane protein</fullName>
    </submittedName>
</protein>
<keyword evidence="9" id="KW-1185">Reference proteome</keyword>
<dbReference type="Gene3D" id="2.40.160.20">
    <property type="match status" value="1"/>
</dbReference>
<dbReference type="SUPFAM" id="SSF56925">
    <property type="entry name" value="OMPA-like"/>
    <property type="match status" value="1"/>
</dbReference>
<evidence type="ECO:0000313" key="8">
    <source>
        <dbReference type="EMBL" id="KWT70331.1"/>
    </source>
</evidence>
<dbReference type="InterPro" id="IPR051692">
    <property type="entry name" value="OMP-like"/>
</dbReference>
<evidence type="ECO:0000256" key="3">
    <source>
        <dbReference type="ARBA" id="ARBA00023136"/>
    </source>
</evidence>
<keyword evidence="2 6" id="KW-0732">Signal</keyword>
<dbReference type="OrthoDB" id="9815357at2"/>
<accession>A0A109BK69</accession>
<feature type="chain" id="PRO_5007132653" evidence="6">
    <location>
        <begin position="31"/>
        <end position="232"/>
    </location>
</feature>
<dbReference type="PATRIC" id="fig|121290.4.peg.886"/>
<keyword evidence="4" id="KW-0998">Cell outer membrane</keyword>
<organism evidence="8 9">
    <name type="scientific">Hyphomicrobium sulfonivorans</name>
    <dbReference type="NCBI Taxonomy" id="121290"/>
    <lineage>
        <taxon>Bacteria</taxon>
        <taxon>Pseudomonadati</taxon>
        <taxon>Pseudomonadota</taxon>
        <taxon>Alphaproteobacteria</taxon>
        <taxon>Hyphomicrobiales</taxon>
        <taxon>Hyphomicrobiaceae</taxon>
        <taxon>Hyphomicrobium</taxon>
    </lineage>
</organism>
<dbReference type="PANTHER" id="PTHR34001:SF3">
    <property type="entry name" value="BLL7405 PROTEIN"/>
    <property type="match status" value="1"/>
</dbReference>
<dbReference type="PANTHER" id="PTHR34001">
    <property type="entry name" value="BLL7405 PROTEIN"/>
    <property type="match status" value="1"/>
</dbReference>
<feature type="domain" description="Outer membrane protein beta-barrel" evidence="7">
    <location>
        <begin position="70"/>
        <end position="213"/>
    </location>
</feature>
<feature type="signal peptide" evidence="6">
    <location>
        <begin position="1"/>
        <end position="30"/>
    </location>
</feature>
<dbReference type="EMBL" id="LMTR01000032">
    <property type="protein sequence ID" value="KWT70331.1"/>
    <property type="molecule type" value="Genomic_DNA"/>
</dbReference>
<dbReference type="Pfam" id="PF13505">
    <property type="entry name" value="OMP_b-brl"/>
    <property type="match status" value="1"/>
</dbReference>